<name>Q7R6W0_PLAYO</name>
<dbReference type="Proteomes" id="UP000008553">
    <property type="component" value="Unassembled WGS sequence"/>
</dbReference>
<feature type="transmembrane region" description="Helical" evidence="1">
    <location>
        <begin position="21"/>
        <end position="42"/>
    </location>
</feature>
<sequence length="52" mass="6642">MIILFSKTYYLHHIYFNLNRIFITEHYNIIIYEVYIIIRFIWNNFPHYNILS</sequence>
<accession>Q7R6W0</accession>
<keyword evidence="1" id="KW-0812">Transmembrane</keyword>
<proteinExistence type="predicted"/>
<feature type="non-terminal residue" evidence="2">
    <location>
        <position position="52"/>
    </location>
</feature>
<keyword evidence="1" id="KW-1133">Transmembrane helix</keyword>
<evidence type="ECO:0000313" key="2">
    <source>
        <dbReference type="EMBL" id="EAA20372.1"/>
    </source>
</evidence>
<reference evidence="2 3" key="1">
    <citation type="journal article" date="2002" name="Nature">
        <title>Genome sequence and comparative analysis of the model rodent malaria parasite Plasmodium yoelii yoelii.</title>
        <authorList>
            <person name="Carlton J.M."/>
            <person name="Angiuoli S.V."/>
            <person name="Suh B.B."/>
            <person name="Kooij T.W."/>
            <person name="Pertea M."/>
            <person name="Silva J.C."/>
            <person name="Ermolaeva M.D."/>
            <person name="Allen J.E."/>
            <person name="Selengut J.D."/>
            <person name="Koo H.L."/>
            <person name="Peterson J.D."/>
            <person name="Pop M."/>
            <person name="Kosack D.S."/>
            <person name="Shumway M.F."/>
            <person name="Bidwell S.L."/>
            <person name="Shallom S.J."/>
            <person name="van Aken S.E."/>
            <person name="Riedmuller S.B."/>
            <person name="Feldblyum T.V."/>
            <person name="Cho J.K."/>
            <person name="Quackenbush J."/>
            <person name="Sedegah M."/>
            <person name="Shoaibi A."/>
            <person name="Cummings L.M."/>
            <person name="Florens L."/>
            <person name="Yates J.R."/>
            <person name="Raine J.D."/>
            <person name="Sinden R.E."/>
            <person name="Harris M.A."/>
            <person name="Cunningham D.A."/>
            <person name="Preiser P.R."/>
            <person name="Bergman L.W."/>
            <person name="Vaidya A.B."/>
            <person name="van Lin L.H."/>
            <person name="Janse C.J."/>
            <person name="Waters A.P."/>
            <person name="Smith H.O."/>
            <person name="White O.R."/>
            <person name="Salzberg S.L."/>
            <person name="Venter J.C."/>
            <person name="Fraser C.M."/>
            <person name="Hoffman S.L."/>
            <person name="Gardner M.J."/>
            <person name="Carucci D.J."/>
        </authorList>
    </citation>
    <scope>NUCLEOTIDE SEQUENCE [LARGE SCALE GENOMIC DNA]</scope>
    <source>
        <strain evidence="2 3">17XNL</strain>
    </source>
</reference>
<dbReference type="PaxDb" id="73239-Q7R6W0"/>
<dbReference type="AlphaFoldDB" id="Q7R6W0"/>
<keyword evidence="1" id="KW-0472">Membrane</keyword>
<protein>
    <submittedName>
        <fullName evidence="2">Uncharacterized protein</fullName>
    </submittedName>
</protein>
<gene>
    <name evidence="2" type="ORF">PY07832</name>
</gene>
<evidence type="ECO:0000256" key="1">
    <source>
        <dbReference type="SAM" id="Phobius"/>
    </source>
</evidence>
<comment type="caution">
    <text evidence="2">The sequence shown here is derived from an EMBL/GenBank/DDBJ whole genome shotgun (WGS) entry which is preliminary data.</text>
</comment>
<dbReference type="EMBL" id="AABL01002946">
    <property type="protein sequence ID" value="EAA20372.1"/>
    <property type="molecule type" value="Genomic_DNA"/>
</dbReference>
<organism evidence="2 3">
    <name type="scientific">Plasmodium yoelii yoelii</name>
    <dbReference type="NCBI Taxonomy" id="73239"/>
    <lineage>
        <taxon>Eukaryota</taxon>
        <taxon>Sar</taxon>
        <taxon>Alveolata</taxon>
        <taxon>Apicomplexa</taxon>
        <taxon>Aconoidasida</taxon>
        <taxon>Haemosporida</taxon>
        <taxon>Plasmodiidae</taxon>
        <taxon>Plasmodium</taxon>
        <taxon>Plasmodium (Vinckeia)</taxon>
    </lineage>
</organism>
<dbReference type="InParanoid" id="Q7R6W0"/>
<keyword evidence="3" id="KW-1185">Reference proteome</keyword>
<evidence type="ECO:0000313" key="3">
    <source>
        <dbReference type="Proteomes" id="UP000008553"/>
    </source>
</evidence>